<keyword evidence="3" id="KW-1185">Reference proteome</keyword>
<dbReference type="Proteomes" id="UP000886998">
    <property type="component" value="Unassembled WGS sequence"/>
</dbReference>
<evidence type="ECO:0000313" key="3">
    <source>
        <dbReference type="Proteomes" id="UP000886998"/>
    </source>
</evidence>
<evidence type="ECO:0000313" key="2">
    <source>
        <dbReference type="EMBL" id="GFY75920.1"/>
    </source>
</evidence>
<reference evidence="2" key="1">
    <citation type="submission" date="2020-08" db="EMBL/GenBank/DDBJ databases">
        <title>Multicomponent nature underlies the extraordinary mechanical properties of spider dragline silk.</title>
        <authorList>
            <person name="Kono N."/>
            <person name="Nakamura H."/>
            <person name="Mori M."/>
            <person name="Yoshida Y."/>
            <person name="Ohtoshi R."/>
            <person name="Malay A.D."/>
            <person name="Moran D.A.P."/>
            <person name="Tomita M."/>
            <person name="Numata K."/>
            <person name="Arakawa K."/>
        </authorList>
    </citation>
    <scope>NUCLEOTIDE SEQUENCE</scope>
</reference>
<evidence type="ECO:0000313" key="1">
    <source>
        <dbReference type="EMBL" id="GFY70925.1"/>
    </source>
</evidence>
<dbReference type="EMBL" id="BMAV01021685">
    <property type="protein sequence ID" value="GFY75920.1"/>
    <property type="molecule type" value="Genomic_DNA"/>
</dbReference>
<dbReference type="AlphaFoldDB" id="A0A8X7CRP0"/>
<sequence>MFKFASDFAEVVSECELFVEDDTQVFNFVMPGDIVSEELERLKLVLEAPFFEYYGSGFGGVYRNSPQFQPLLELD</sequence>
<dbReference type="EMBL" id="BMAV01018510">
    <property type="protein sequence ID" value="GFY70925.1"/>
    <property type="molecule type" value="Genomic_DNA"/>
</dbReference>
<proteinExistence type="predicted"/>
<gene>
    <name evidence="1" type="ORF">TNIN_260751</name>
    <name evidence="2" type="ORF">TNIN_265621</name>
</gene>
<protein>
    <submittedName>
        <fullName evidence="2">Uncharacterized protein</fullName>
    </submittedName>
</protein>
<comment type="caution">
    <text evidence="2">The sequence shown here is derived from an EMBL/GenBank/DDBJ whole genome shotgun (WGS) entry which is preliminary data.</text>
</comment>
<accession>A0A8X7CRP0</accession>
<name>A0A8X7CRP0_9ARAC</name>
<organism evidence="2 3">
    <name type="scientific">Trichonephila inaurata madagascariensis</name>
    <dbReference type="NCBI Taxonomy" id="2747483"/>
    <lineage>
        <taxon>Eukaryota</taxon>
        <taxon>Metazoa</taxon>
        <taxon>Ecdysozoa</taxon>
        <taxon>Arthropoda</taxon>
        <taxon>Chelicerata</taxon>
        <taxon>Arachnida</taxon>
        <taxon>Araneae</taxon>
        <taxon>Araneomorphae</taxon>
        <taxon>Entelegynae</taxon>
        <taxon>Araneoidea</taxon>
        <taxon>Nephilidae</taxon>
        <taxon>Trichonephila</taxon>
        <taxon>Trichonephila inaurata</taxon>
    </lineage>
</organism>